<dbReference type="AlphaFoldDB" id="K6VIL6"/>
<dbReference type="Pfam" id="PF13302">
    <property type="entry name" value="Acetyltransf_3"/>
    <property type="match status" value="1"/>
</dbReference>
<dbReference type="SUPFAM" id="SSF55729">
    <property type="entry name" value="Acyl-CoA N-acyltransferases (Nat)"/>
    <property type="match status" value="1"/>
</dbReference>
<comment type="caution">
    <text evidence="2">The sequence shown here is derived from an EMBL/GenBank/DDBJ whole genome shotgun (WGS) entry which is preliminary data.</text>
</comment>
<dbReference type="PANTHER" id="PTHR43441:SF11">
    <property type="entry name" value="RIBOSOMAL-PROTEIN-SERINE ACETYLTRANSFERASE"/>
    <property type="match status" value="1"/>
</dbReference>
<dbReference type="GO" id="GO:0008999">
    <property type="term" value="F:protein-N-terminal-alanine acetyltransferase activity"/>
    <property type="evidence" value="ECO:0007669"/>
    <property type="project" value="TreeGrafter"/>
</dbReference>
<organism evidence="2 3">
    <name type="scientific">Kineosphaera limosa NBRC 100340</name>
    <dbReference type="NCBI Taxonomy" id="1184609"/>
    <lineage>
        <taxon>Bacteria</taxon>
        <taxon>Bacillati</taxon>
        <taxon>Actinomycetota</taxon>
        <taxon>Actinomycetes</taxon>
        <taxon>Micrococcales</taxon>
        <taxon>Dermatophilaceae</taxon>
        <taxon>Kineosphaera</taxon>
    </lineage>
</organism>
<gene>
    <name evidence="2" type="ORF">KILIM_031_00500</name>
</gene>
<evidence type="ECO:0000313" key="2">
    <source>
        <dbReference type="EMBL" id="GAB96078.1"/>
    </source>
</evidence>
<proteinExistence type="predicted"/>
<protein>
    <submittedName>
        <fullName evidence="2">Putative acetyltransferase</fullName>
    </submittedName>
</protein>
<dbReference type="InterPro" id="IPR051908">
    <property type="entry name" value="Ribosomal_N-acetyltransferase"/>
</dbReference>
<evidence type="ECO:0000313" key="3">
    <source>
        <dbReference type="Proteomes" id="UP000008366"/>
    </source>
</evidence>
<dbReference type="PROSITE" id="PS51186">
    <property type="entry name" value="GNAT"/>
    <property type="match status" value="1"/>
</dbReference>
<reference evidence="2 3" key="1">
    <citation type="submission" date="2012-08" db="EMBL/GenBank/DDBJ databases">
        <title>Whole genome shotgun sequence of Kineosphaera limosa NBRC 100340.</title>
        <authorList>
            <person name="Yoshida I."/>
            <person name="Isaki S."/>
            <person name="Hosoyama A."/>
            <person name="Tsuchikane K."/>
            <person name="Katsumata H."/>
            <person name="Ando Y."/>
            <person name="Ohji S."/>
            <person name="Hamada M."/>
            <person name="Tamura T."/>
            <person name="Yamazoe A."/>
            <person name="Yamazaki S."/>
            <person name="Fujita N."/>
        </authorList>
    </citation>
    <scope>NUCLEOTIDE SEQUENCE [LARGE SCALE GENOMIC DNA]</scope>
    <source>
        <strain evidence="2 3">NBRC 100340</strain>
    </source>
</reference>
<dbReference type="EMBL" id="BAHD01000031">
    <property type="protein sequence ID" value="GAB96078.1"/>
    <property type="molecule type" value="Genomic_DNA"/>
</dbReference>
<dbReference type="Proteomes" id="UP000008366">
    <property type="component" value="Unassembled WGS sequence"/>
</dbReference>
<dbReference type="GO" id="GO:1990189">
    <property type="term" value="F:protein N-terminal-serine acetyltransferase activity"/>
    <property type="evidence" value="ECO:0007669"/>
    <property type="project" value="TreeGrafter"/>
</dbReference>
<dbReference type="CDD" id="cd04301">
    <property type="entry name" value="NAT_SF"/>
    <property type="match status" value="1"/>
</dbReference>
<keyword evidence="3" id="KW-1185">Reference proteome</keyword>
<dbReference type="InterPro" id="IPR000182">
    <property type="entry name" value="GNAT_dom"/>
</dbReference>
<dbReference type="STRING" id="1184609.KILIM_031_00500"/>
<dbReference type="InterPro" id="IPR016181">
    <property type="entry name" value="Acyl_CoA_acyltransferase"/>
</dbReference>
<feature type="domain" description="N-acetyltransferase" evidence="1">
    <location>
        <begin position="8"/>
        <end position="167"/>
    </location>
</feature>
<dbReference type="PANTHER" id="PTHR43441">
    <property type="entry name" value="RIBOSOMAL-PROTEIN-SERINE ACETYLTRANSFERASE"/>
    <property type="match status" value="1"/>
</dbReference>
<keyword evidence="2" id="KW-0808">Transferase</keyword>
<dbReference type="eggNOG" id="COG1670">
    <property type="taxonomic scope" value="Bacteria"/>
</dbReference>
<dbReference type="Gene3D" id="3.40.630.30">
    <property type="match status" value="1"/>
</dbReference>
<accession>K6VIL6</accession>
<name>K6VIL6_9MICO</name>
<dbReference type="GO" id="GO:0005737">
    <property type="term" value="C:cytoplasm"/>
    <property type="evidence" value="ECO:0007669"/>
    <property type="project" value="TreeGrafter"/>
</dbReference>
<sequence>MPITTERLRLRAHTAADAGWLQRVYGRPDVALYLLDEPWTAELAAVKVSERIARVDLDGESRGLALAVERDGEAIGDVVLWRTGPDARLAEIGWVLDPAHGGHGYAREAVSALLTLAFEHYGLHRVAAQMDARNTASARLAEAVGMRREAHLRANWWSKGEWTDTLIFGALLTDR</sequence>
<evidence type="ECO:0000259" key="1">
    <source>
        <dbReference type="PROSITE" id="PS51186"/>
    </source>
</evidence>